<keyword evidence="2" id="KW-1185">Reference proteome</keyword>
<proteinExistence type="predicted"/>
<reference evidence="1" key="1">
    <citation type="submission" date="2023-01" db="EMBL/GenBank/DDBJ databases">
        <authorList>
            <person name="Piombo E."/>
        </authorList>
    </citation>
    <scope>NUCLEOTIDE SEQUENCE</scope>
</reference>
<sequence>MLSNVRPLFLSVEAEDAAVYAYLQQALPRYTRRDEEDPEADWNKFAKDFAAEVTKPDALRHPTDYRPIQRLLIGRCLAVRGWCSRHEDFLRRREAQLQRGNIRALHVLDLPMDILEDIFDNFQHQPKSGGVDWEQEQHKARDRKFRLETIRSVRLVCRAFNRLASPLLCPILHLSIDQQSIDRVQKVVGNPLISAGVRGVGLALSYCLSEIAMDESRFLEITRREVGDLYDHCSHVFNNDDDDRMVEARNGFETIKDAMTMYRETATWNSALTTGLRFISAGLLRHGVFTSTLASLLASLQRPIALNLYFDDAEILPRHFDGDIEFESVKFICELPIALQKEGVLVNLFPLNDVTHVRSVAPLDPRMYRPTIGPQTHWTNLSSFCENLKSLELLSWGASSLTDVGEEDIHIIESYLRTMLSSSSLVDVDITLAFLKACGRPNWDSGNGQDC</sequence>
<evidence type="ECO:0008006" key="3">
    <source>
        <dbReference type="Google" id="ProtNLM"/>
    </source>
</evidence>
<dbReference type="Proteomes" id="UP001160390">
    <property type="component" value="Unassembled WGS sequence"/>
</dbReference>
<protein>
    <recommendedName>
        <fullName evidence="3">F-box domain-containing protein</fullName>
    </recommendedName>
</protein>
<evidence type="ECO:0000313" key="1">
    <source>
        <dbReference type="EMBL" id="CAI6094317.1"/>
    </source>
</evidence>
<dbReference type="AlphaFoldDB" id="A0AA35MCB0"/>
<evidence type="ECO:0000313" key="2">
    <source>
        <dbReference type="Proteomes" id="UP001160390"/>
    </source>
</evidence>
<organism evidence="1 2">
    <name type="scientific">Clonostachys chloroleuca</name>
    <dbReference type="NCBI Taxonomy" id="1926264"/>
    <lineage>
        <taxon>Eukaryota</taxon>
        <taxon>Fungi</taxon>
        <taxon>Dikarya</taxon>
        <taxon>Ascomycota</taxon>
        <taxon>Pezizomycotina</taxon>
        <taxon>Sordariomycetes</taxon>
        <taxon>Hypocreomycetidae</taxon>
        <taxon>Hypocreales</taxon>
        <taxon>Bionectriaceae</taxon>
        <taxon>Clonostachys</taxon>
    </lineage>
</organism>
<comment type="caution">
    <text evidence="1">The sequence shown here is derived from an EMBL/GenBank/DDBJ whole genome shotgun (WGS) entry which is preliminary data.</text>
</comment>
<dbReference type="EMBL" id="CABFNP030001250">
    <property type="protein sequence ID" value="CAI6094317.1"/>
    <property type="molecule type" value="Genomic_DNA"/>
</dbReference>
<gene>
    <name evidence="1" type="ORF">CCHLO57077_00012397</name>
</gene>
<accession>A0AA35MCB0</accession>
<name>A0AA35MCB0_9HYPO</name>